<feature type="region of interest" description="Disordered" evidence="1">
    <location>
        <begin position="9"/>
        <end position="60"/>
    </location>
</feature>
<organism evidence="2 3">
    <name type="scientific">Qipengyuania pelagi</name>
    <dbReference type="NCBI Taxonomy" id="994320"/>
    <lineage>
        <taxon>Bacteria</taxon>
        <taxon>Pseudomonadati</taxon>
        <taxon>Pseudomonadota</taxon>
        <taxon>Alphaproteobacteria</taxon>
        <taxon>Sphingomonadales</taxon>
        <taxon>Erythrobacteraceae</taxon>
        <taxon>Qipengyuania</taxon>
    </lineage>
</organism>
<comment type="caution">
    <text evidence="2">The sequence shown here is derived from an EMBL/GenBank/DDBJ whole genome shotgun (WGS) entry which is preliminary data.</text>
</comment>
<gene>
    <name evidence="2" type="ORF">GRI47_05260</name>
</gene>
<accession>A0A844Y6G7</accession>
<dbReference type="AlphaFoldDB" id="A0A844Y6G7"/>
<name>A0A844Y6G7_9SPHN</name>
<dbReference type="RefSeq" id="WP_160660279.1">
    <property type="nucleotide sequence ID" value="NZ_BAABDV010000001.1"/>
</dbReference>
<sequence length="116" mass="11751">MGIILFFPSDFEPDSNAPATSAEADTSAAIAGSSASPSNDGVTTFARSEPVSVGQGSEQKEITTLRQQMADTGTGFLLPNTQPVASAAISRDVFAAGEAYTAKTSGCGNAAGCDRR</sequence>
<evidence type="ECO:0000313" key="3">
    <source>
        <dbReference type="Proteomes" id="UP000430272"/>
    </source>
</evidence>
<evidence type="ECO:0000256" key="1">
    <source>
        <dbReference type="SAM" id="MobiDB-lite"/>
    </source>
</evidence>
<keyword evidence="3" id="KW-1185">Reference proteome</keyword>
<protein>
    <submittedName>
        <fullName evidence="2">Uncharacterized protein</fullName>
    </submittedName>
</protein>
<proteinExistence type="predicted"/>
<evidence type="ECO:0000313" key="2">
    <source>
        <dbReference type="EMBL" id="MXO53416.1"/>
    </source>
</evidence>
<dbReference type="EMBL" id="WTYD01000001">
    <property type="protein sequence ID" value="MXO53416.1"/>
    <property type="molecule type" value="Genomic_DNA"/>
</dbReference>
<dbReference type="Proteomes" id="UP000430272">
    <property type="component" value="Unassembled WGS sequence"/>
</dbReference>
<reference evidence="2 3" key="1">
    <citation type="submission" date="2019-12" db="EMBL/GenBank/DDBJ databases">
        <title>Genomic-based taxomic classification of the family Erythrobacteraceae.</title>
        <authorList>
            <person name="Xu L."/>
        </authorList>
    </citation>
    <scope>NUCLEOTIDE SEQUENCE [LARGE SCALE GENOMIC DNA]</scope>
    <source>
        <strain evidence="2 3">JCM 17468</strain>
    </source>
</reference>
<feature type="compositionally biased region" description="Low complexity" evidence="1">
    <location>
        <begin position="24"/>
        <end position="38"/>
    </location>
</feature>